<name>A0A371GIS5_MUCPR</name>
<sequence>MPRTVGWVRRIHSTKPTNQGLQIWVIIYKDKPHNVGIEAATSHGPLTLHTASYETYEEIGGEVGKLGGGLDSMRIDIESINAKNQSVSIHESEGSHHEGPNSLSIGSFQSHRSVRSERHERPMRVRRHGEELRKGPFKDTYLEQEMKIYQNLECFDFDERKNVRLIILEYGWYSLVWWNQLIYDMRAMRRAPIESWHELRREMRDRLVPTSYVMDMHNELQRLYQGSKSVEEYFKEITVALVRAQVLKS</sequence>
<feature type="compositionally biased region" description="Basic and acidic residues" evidence="1">
    <location>
        <begin position="90"/>
        <end position="99"/>
    </location>
</feature>
<evidence type="ECO:0000259" key="2">
    <source>
        <dbReference type="Pfam" id="PF03732"/>
    </source>
</evidence>
<gene>
    <name evidence="3" type="ORF">CR513_27661</name>
</gene>
<feature type="non-terminal residue" evidence="3">
    <location>
        <position position="1"/>
    </location>
</feature>
<dbReference type="OrthoDB" id="1731207at2759"/>
<dbReference type="InterPro" id="IPR005162">
    <property type="entry name" value="Retrotrans_gag_dom"/>
</dbReference>
<dbReference type="PANTHER" id="PTHR35046:SF9">
    <property type="entry name" value="RNA-DIRECTED DNA POLYMERASE"/>
    <property type="match status" value="1"/>
</dbReference>
<dbReference type="Proteomes" id="UP000257109">
    <property type="component" value="Unassembled WGS sequence"/>
</dbReference>
<evidence type="ECO:0000256" key="1">
    <source>
        <dbReference type="SAM" id="MobiDB-lite"/>
    </source>
</evidence>
<proteinExistence type="predicted"/>
<dbReference type="EMBL" id="QJKJ01005397">
    <property type="protein sequence ID" value="RDX90467.1"/>
    <property type="molecule type" value="Genomic_DNA"/>
</dbReference>
<dbReference type="Pfam" id="PF03732">
    <property type="entry name" value="Retrotrans_gag"/>
    <property type="match status" value="1"/>
</dbReference>
<organism evidence="3 4">
    <name type="scientific">Mucuna pruriens</name>
    <name type="common">Velvet bean</name>
    <name type="synonym">Dolichos pruriens</name>
    <dbReference type="NCBI Taxonomy" id="157652"/>
    <lineage>
        <taxon>Eukaryota</taxon>
        <taxon>Viridiplantae</taxon>
        <taxon>Streptophyta</taxon>
        <taxon>Embryophyta</taxon>
        <taxon>Tracheophyta</taxon>
        <taxon>Spermatophyta</taxon>
        <taxon>Magnoliopsida</taxon>
        <taxon>eudicotyledons</taxon>
        <taxon>Gunneridae</taxon>
        <taxon>Pentapetalae</taxon>
        <taxon>rosids</taxon>
        <taxon>fabids</taxon>
        <taxon>Fabales</taxon>
        <taxon>Fabaceae</taxon>
        <taxon>Papilionoideae</taxon>
        <taxon>50 kb inversion clade</taxon>
        <taxon>NPAAA clade</taxon>
        <taxon>indigoferoid/millettioid clade</taxon>
        <taxon>Phaseoleae</taxon>
        <taxon>Mucuna</taxon>
    </lineage>
</organism>
<accession>A0A371GIS5</accession>
<protein>
    <recommendedName>
        <fullName evidence="2">Retrotransposon gag domain-containing protein</fullName>
    </recommendedName>
</protein>
<feature type="compositionally biased region" description="Basic and acidic residues" evidence="1">
    <location>
        <begin position="114"/>
        <end position="130"/>
    </location>
</feature>
<dbReference type="PANTHER" id="PTHR35046">
    <property type="entry name" value="ZINC KNUCKLE (CCHC-TYPE) FAMILY PROTEIN"/>
    <property type="match status" value="1"/>
</dbReference>
<feature type="domain" description="Retrotransposon gag" evidence="2">
    <location>
        <begin position="177"/>
        <end position="244"/>
    </location>
</feature>
<dbReference type="AlphaFoldDB" id="A0A371GIS5"/>
<feature type="region of interest" description="Disordered" evidence="1">
    <location>
        <begin position="86"/>
        <end position="130"/>
    </location>
</feature>
<keyword evidence="4" id="KW-1185">Reference proteome</keyword>
<reference evidence="3" key="1">
    <citation type="submission" date="2018-05" db="EMBL/GenBank/DDBJ databases">
        <title>Draft genome of Mucuna pruriens seed.</title>
        <authorList>
            <person name="Nnadi N.E."/>
            <person name="Vos R."/>
            <person name="Hasami M.H."/>
            <person name="Devisetty U.K."/>
            <person name="Aguiy J.C."/>
        </authorList>
    </citation>
    <scope>NUCLEOTIDE SEQUENCE [LARGE SCALE GENOMIC DNA]</scope>
    <source>
        <strain evidence="3">JCA_2017</strain>
    </source>
</reference>
<evidence type="ECO:0000313" key="4">
    <source>
        <dbReference type="Proteomes" id="UP000257109"/>
    </source>
</evidence>
<evidence type="ECO:0000313" key="3">
    <source>
        <dbReference type="EMBL" id="RDX90467.1"/>
    </source>
</evidence>
<comment type="caution">
    <text evidence="3">The sequence shown here is derived from an EMBL/GenBank/DDBJ whole genome shotgun (WGS) entry which is preliminary data.</text>
</comment>